<accession>A0ABV1ET29</accession>
<dbReference type="EMBL" id="JBBMFT010000009">
    <property type="protein sequence ID" value="MEQ2457165.1"/>
    <property type="molecule type" value="Genomic_DNA"/>
</dbReference>
<proteinExistence type="predicted"/>
<name>A0ABV1ET29_9FIRM</name>
<protein>
    <submittedName>
        <fullName evidence="1">Uncharacterized protein</fullName>
    </submittedName>
</protein>
<keyword evidence="2" id="KW-1185">Reference proteome</keyword>
<evidence type="ECO:0000313" key="2">
    <source>
        <dbReference type="Proteomes" id="UP001440599"/>
    </source>
</evidence>
<gene>
    <name evidence="1" type="ORF">WMO45_11575</name>
</gene>
<dbReference type="RefSeq" id="WP_349140939.1">
    <property type="nucleotide sequence ID" value="NZ_JBBMFT010000009.1"/>
</dbReference>
<organism evidence="1 2">
    <name type="scientific">Flavonifractor hominis</name>
    <dbReference type="NCBI Taxonomy" id="3133178"/>
    <lineage>
        <taxon>Bacteria</taxon>
        <taxon>Bacillati</taxon>
        <taxon>Bacillota</taxon>
        <taxon>Clostridia</taxon>
        <taxon>Eubacteriales</taxon>
        <taxon>Oscillospiraceae</taxon>
        <taxon>Flavonifractor</taxon>
    </lineage>
</organism>
<comment type="caution">
    <text evidence="1">The sequence shown here is derived from an EMBL/GenBank/DDBJ whole genome shotgun (WGS) entry which is preliminary data.</text>
</comment>
<evidence type="ECO:0000313" key="1">
    <source>
        <dbReference type="EMBL" id="MEQ2457165.1"/>
    </source>
</evidence>
<sequence>MLEGKERLRLEDGRTLRLLSALEVLQARREAAGLARSEEEQALCTNACLLARALERQGGPVFRDGAQVLECLSAREIGALAGRWAAFDRAENPSPADDEQRVQAAKKAWSTRRMRAFAGACSGPLGRFLRRSGPNK</sequence>
<reference evidence="1 2" key="1">
    <citation type="submission" date="2024-03" db="EMBL/GenBank/DDBJ databases">
        <title>Human intestinal bacterial collection.</title>
        <authorList>
            <person name="Pauvert C."/>
            <person name="Hitch T.C.A."/>
            <person name="Clavel T."/>
        </authorList>
    </citation>
    <scope>NUCLEOTIDE SEQUENCE [LARGE SCALE GENOMIC DNA]</scope>
    <source>
        <strain evidence="1 2">CLA-AP-H34</strain>
    </source>
</reference>
<dbReference type="Proteomes" id="UP001440599">
    <property type="component" value="Unassembled WGS sequence"/>
</dbReference>